<evidence type="ECO:0000313" key="2">
    <source>
        <dbReference type="EMBL" id="KAL2846965.1"/>
    </source>
</evidence>
<accession>A0ABR4K3R9</accession>
<dbReference type="EMBL" id="JBFXLU010000059">
    <property type="protein sequence ID" value="KAL2846965.1"/>
    <property type="molecule type" value="Genomic_DNA"/>
</dbReference>
<reference evidence="2 3" key="1">
    <citation type="submission" date="2024-07" db="EMBL/GenBank/DDBJ databases">
        <title>Section-level genome sequencing and comparative genomics of Aspergillus sections Usti and Cavernicolus.</title>
        <authorList>
            <consortium name="Lawrence Berkeley National Laboratory"/>
            <person name="Nybo J.L."/>
            <person name="Vesth T.C."/>
            <person name="Theobald S."/>
            <person name="Frisvad J.C."/>
            <person name="Larsen T.O."/>
            <person name="Kjaerboelling I."/>
            <person name="Rothschild-Mancinelli K."/>
            <person name="Lyhne E.K."/>
            <person name="Kogle M.E."/>
            <person name="Barry K."/>
            <person name="Clum A."/>
            <person name="Na H."/>
            <person name="Ledsgaard L."/>
            <person name="Lin J."/>
            <person name="Lipzen A."/>
            <person name="Kuo A."/>
            <person name="Riley R."/>
            <person name="Mondo S."/>
            <person name="Labutti K."/>
            <person name="Haridas S."/>
            <person name="Pangalinan J."/>
            <person name="Salamov A.A."/>
            <person name="Simmons B.A."/>
            <person name="Magnuson J.K."/>
            <person name="Chen J."/>
            <person name="Drula E."/>
            <person name="Henrissat B."/>
            <person name="Wiebenga A."/>
            <person name="Lubbers R.J."/>
            <person name="Gomes A.C."/>
            <person name="Makela M.R."/>
            <person name="Stajich J."/>
            <person name="Grigoriev I.V."/>
            <person name="Mortensen U.H."/>
            <person name="De Vries R.P."/>
            <person name="Baker S.E."/>
            <person name="Andersen M.R."/>
        </authorList>
    </citation>
    <scope>NUCLEOTIDE SEQUENCE [LARGE SCALE GENOMIC DNA]</scope>
    <source>
        <strain evidence="2 3">CBS 123904</strain>
    </source>
</reference>
<keyword evidence="3" id="KW-1185">Reference proteome</keyword>
<gene>
    <name evidence="2" type="ORF">BJY01DRAFT_169005</name>
</gene>
<dbReference type="Proteomes" id="UP001610446">
    <property type="component" value="Unassembled WGS sequence"/>
</dbReference>
<name>A0ABR4K3R9_9EURO</name>
<evidence type="ECO:0000313" key="3">
    <source>
        <dbReference type="Proteomes" id="UP001610446"/>
    </source>
</evidence>
<feature type="region of interest" description="Disordered" evidence="1">
    <location>
        <begin position="78"/>
        <end position="98"/>
    </location>
</feature>
<evidence type="ECO:0000256" key="1">
    <source>
        <dbReference type="SAM" id="MobiDB-lite"/>
    </source>
</evidence>
<protein>
    <submittedName>
        <fullName evidence="2">Uncharacterized protein</fullName>
    </submittedName>
</protein>
<sequence length="166" mass="18331">MATKKSQIPSTERKLATGAATVMPLTESNLAIHNRRVQPQEHTHQTIREWAEIAKPVHLSHCQKSPSDLSWLDWLEDRHNSPGDDISQGHGEGRDDTKPLAVTNTFRYETTSLVRPGAPNPDHIGHSRGRAVWAKGLNVEGERHGISDNHEAANTRDVSSTGLAMI</sequence>
<comment type="caution">
    <text evidence="2">The sequence shown here is derived from an EMBL/GenBank/DDBJ whole genome shotgun (WGS) entry which is preliminary data.</text>
</comment>
<proteinExistence type="predicted"/>
<organism evidence="2 3">
    <name type="scientific">Aspergillus pseudoustus</name>
    <dbReference type="NCBI Taxonomy" id="1810923"/>
    <lineage>
        <taxon>Eukaryota</taxon>
        <taxon>Fungi</taxon>
        <taxon>Dikarya</taxon>
        <taxon>Ascomycota</taxon>
        <taxon>Pezizomycotina</taxon>
        <taxon>Eurotiomycetes</taxon>
        <taxon>Eurotiomycetidae</taxon>
        <taxon>Eurotiales</taxon>
        <taxon>Aspergillaceae</taxon>
        <taxon>Aspergillus</taxon>
        <taxon>Aspergillus subgen. Nidulantes</taxon>
    </lineage>
</organism>